<evidence type="ECO:0000313" key="3">
    <source>
        <dbReference type="Proteomes" id="UP001596135"/>
    </source>
</evidence>
<sequence length="240" mass="24001">MNRSSKVMIGVGAAVALVVGATGGAVGVQLVTSAQIKNGTIQTVDLSPAVVRQLKQAGPRGPAGQAGSDGADGTNGAQGVQGIQGIQGPPGPAASDQLGALAADASSAATTVANIGGTFGKFTATVRATELDSFTLPAGTYQLSADGFFHSTAVVSGLTRLQLALRIDDGTDWGVDVGTCFTDSTSPLADRESSCQTTRVIDLAAPTEILVYAFGYADNQGSADSGKFQAVSHVSAIRVD</sequence>
<feature type="compositionally biased region" description="Low complexity" evidence="1">
    <location>
        <begin position="56"/>
        <end position="66"/>
    </location>
</feature>
<feature type="compositionally biased region" description="Low complexity" evidence="1">
    <location>
        <begin position="77"/>
        <end position="97"/>
    </location>
</feature>
<organism evidence="2 3">
    <name type="scientific">Nocardioides hankookensis</name>
    <dbReference type="NCBI Taxonomy" id="443157"/>
    <lineage>
        <taxon>Bacteria</taxon>
        <taxon>Bacillati</taxon>
        <taxon>Actinomycetota</taxon>
        <taxon>Actinomycetes</taxon>
        <taxon>Propionibacteriales</taxon>
        <taxon>Nocardioidaceae</taxon>
        <taxon>Nocardioides</taxon>
    </lineage>
</organism>
<proteinExistence type="predicted"/>
<feature type="region of interest" description="Disordered" evidence="1">
    <location>
        <begin position="55"/>
        <end position="97"/>
    </location>
</feature>
<evidence type="ECO:0000256" key="1">
    <source>
        <dbReference type="SAM" id="MobiDB-lite"/>
    </source>
</evidence>
<dbReference type="RefSeq" id="WP_379155293.1">
    <property type="nucleotide sequence ID" value="NZ_JBHSRJ010000004.1"/>
</dbReference>
<accession>A0ABW1LM81</accession>
<dbReference type="EMBL" id="JBHSRJ010000004">
    <property type="protein sequence ID" value="MFC6044257.1"/>
    <property type="molecule type" value="Genomic_DNA"/>
</dbReference>
<comment type="caution">
    <text evidence="2">The sequence shown here is derived from an EMBL/GenBank/DDBJ whole genome shotgun (WGS) entry which is preliminary data.</text>
</comment>
<gene>
    <name evidence="2" type="ORF">ACFPYL_14280</name>
</gene>
<reference evidence="3" key="1">
    <citation type="journal article" date="2019" name="Int. J. Syst. Evol. Microbiol.">
        <title>The Global Catalogue of Microorganisms (GCM) 10K type strain sequencing project: providing services to taxonomists for standard genome sequencing and annotation.</title>
        <authorList>
            <consortium name="The Broad Institute Genomics Platform"/>
            <consortium name="The Broad Institute Genome Sequencing Center for Infectious Disease"/>
            <person name="Wu L."/>
            <person name="Ma J."/>
        </authorList>
    </citation>
    <scope>NUCLEOTIDE SEQUENCE [LARGE SCALE GENOMIC DNA]</scope>
    <source>
        <strain evidence="3">CCUG 54522</strain>
    </source>
</reference>
<keyword evidence="3" id="KW-1185">Reference proteome</keyword>
<dbReference type="Proteomes" id="UP001596135">
    <property type="component" value="Unassembled WGS sequence"/>
</dbReference>
<evidence type="ECO:0000313" key="2">
    <source>
        <dbReference type="EMBL" id="MFC6044257.1"/>
    </source>
</evidence>
<protein>
    <submittedName>
        <fullName evidence="2">Collagen-like protein</fullName>
    </submittedName>
</protein>
<name>A0ABW1LM81_9ACTN</name>